<evidence type="ECO:0000313" key="4">
    <source>
        <dbReference type="Proteomes" id="UP001516023"/>
    </source>
</evidence>
<accession>A0ABD3Q589</accession>
<dbReference type="Proteomes" id="UP001516023">
    <property type="component" value="Unassembled WGS sequence"/>
</dbReference>
<keyword evidence="2" id="KW-0175">Coiled coil</keyword>
<gene>
    <name evidence="3" type="ORF">HJC23_008312</name>
</gene>
<dbReference type="AlphaFoldDB" id="A0ABD3Q589"/>
<evidence type="ECO:0000256" key="1">
    <source>
        <dbReference type="ARBA" id="ARBA00006190"/>
    </source>
</evidence>
<protein>
    <submittedName>
        <fullName evidence="3">Uncharacterized protein</fullName>
    </submittedName>
</protein>
<organism evidence="3 4">
    <name type="scientific">Cyclotella cryptica</name>
    <dbReference type="NCBI Taxonomy" id="29204"/>
    <lineage>
        <taxon>Eukaryota</taxon>
        <taxon>Sar</taxon>
        <taxon>Stramenopiles</taxon>
        <taxon>Ochrophyta</taxon>
        <taxon>Bacillariophyta</taxon>
        <taxon>Coscinodiscophyceae</taxon>
        <taxon>Thalassiosirophycidae</taxon>
        <taxon>Stephanodiscales</taxon>
        <taxon>Stephanodiscaceae</taxon>
        <taxon>Cyclotella</taxon>
    </lineage>
</organism>
<dbReference type="PANTHER" id="PTHR22761">
    <property type="entry name" value="CHARGED MULTIVESICULAR BODY PROTEIN"/>
    <property type="match status" value="1"/>
</dbReference>
<dbReference type="EMBL" id="JABMIG020000073">
    <property type="protein sequence ID" value="KAL3795227.1"/>
    <property type="molecule type" value="Genomic_DNA"/>
</dbReference>
<proteinExistence type="inferred from homology"/>
<dbReference type="Gene3D" id="6.10.250.1710">
    <property type="match status" value="1"/>
</dbReference>
<comment type="similarity">
    <text evidence="1">Belongs to the SNF7 family.</text>
</comment>
<name>A0ABD3Q589_9STRA</name>
<reference evidence="3 4" key="1">
    <citation type="journal article" date="2020" name="G3 (Bethesda)">
        <title>Improved Reference Genome for Cyclotella cryptica CCMP332, a Model for Cell Wall Morphogenesis, Salinity Adaptation, and Lipid Production in Diatoms (Bacillariophyta).</title>
        <authorList>
            <person name="Roberts W.R."/>
            <person name="Downey K.M."/>
            <person name="Ruck E.C."/>
            <person name="Traller J.C."/>
            <person name="Alverson A.J."/>
        </authorList>
    </citation>
    <scope>NUCLEOTIDE SEQUENCE [LARGE SCALE GENOMIC DNA]</scope>
    <source>
        <strain evidence="3 4">CCMP332</strain>
    </source>
</reference>
<dbReference type="Pfam" id="PF03357">
    <property type="entry name" value="Snf7"/>
    <property type="match status" value="1"/>
</dbReference>
<dbReference type="InterPro" id="IPR005024">
    <property type="entry name" value="Snf7_fam"/>
</dbReference>
<sequence>MGSTAPVQVAMKAAKSELKATIKHDVKIDDVNNFADDMADLIYEFQEINEKLAQNLPTKGDIDEVNLDDKLNMPEDELEEELVEYDAQSVPSYLRSPLLALPTAAPGLKVPPACRELTVTVFFCRCLDLCRLDYQEVKRHFMSTSMISAMAAEKAGHNSYEYDFLDTN</sequence>
<dbReference type="PANTHER" id="PTHR22761:SF12">
    <property type="entry name" value="CHARGED MULTIVESICULAR BODY PROTEIN 5"/>
    <property type="match status" value="1"/>
</dbReference>
<evidence type="ECO:0000313" key="3">
    <source>
        <dbReference type="EMBL" id="KAL3795227.1"/>
    </source>
</evidence>
<evidence type="ECO:0000256" key="2">
    <source>
        <dbReference type="ARBA" id="ARBA00023054"/>
    </source>
</evidence>
<keyword evidence="4" id="KW-1185">Reference proteome</keyword>
<comment type="caution">
    <text evidence="3">The sequence shown here is derived from an EMBL/GenBank/DDBJ whole genome shotgun (WGS) entry which is preliminary data.</text>
</comment>